<dbReference type="GO" id="GO:1904047">
    <property type="term" value="F:S-adenosyl-L-methionine binding"/>
    <property type="evidence" value="ECO:0007669"/>
    <property type="project" value="TreeGrafter"/>
</dbReference>
<dbReference type="PANTHER" id="PTHR30481">
    <property type="entry name" value="DNA ADENINE METHYLASE"/>
    <property type="match status" value="1"/>
</dbReference>
<dbReference type="InterPro" id="IPR012327">
    <property type="entry name" value="MeTrfase_D12"/>
</dbReference>
<reference evidence="4" key="1">
    <citation type="journal article" date="2022" name="Int. J. Syst. Evol. Microbiol.">
        <title>Granulimonas faecalis gen. nov., sp. nov., and Leptogranulimonas caecicola gen. nov., sp. nov., novel lactate-producing Atopobiaceae bacteria isolated from mouse intestines, and an emended description of the family Atopobiaceae.</title>
        <authorList>
            <person name="Morinaga K."/>
            <person name="Kusada H."/>
            <person name="Sakamoto S."/>
            <person name="Murakami T."/>
            <person name="Toyoda A."/>
            <person name="Mori H."/>
            <person name="Meng X.Y."/>
            <person name="Takashino M."/>
            <person name="Murotomi K."/>
            <person name="Tamaki H."/>
        </authorList>
    </citation>
    <scope>NUCLEOTIDE SEQUENCE</scope>
    <source>
        <strain evidence="4">OPF53</strain>
    </source>
</reference>
<dbReference type="GO" id="GO:0043565">
    <property type="term" value="F:sequence-specific DNA binding"/>
    <property type="evidence" value="ECO:0007669"/>
    <property type="project" value="TreeGrafter"/>
</dbReference>
<evidence type="ECO:0000313" key="4">
    <source>
        <dbReference type="EMBL" id="GJM56239.1"/>
    </source>
</evidence>
<dbReference type="PANTHER" id="PTHR30481:SF2">
    <property type="entry name" value="SITE-SPECIFIC DNA-METHYLTRANSFERASE (ADENINE-SPECIFIC)"/>
    <property type="match status" value="1"/>
</dbReference>
<dbReference type="Gene3D" id="3.40.50.150">
    <property type="entry name" value="Vaccinia Virus protein VP39"/>
    <property type="match status" value="2"/>
</dbReference>
<dbReference type="GO" id="GO:0032259">
    <property type="term" value="P:methylation"/>
    <property type="evidence" value="ECO:0007669"/>
    <property type="project" value="UniProtKB-KW"/>
</dbReference>
<dbReference type="EMBL" id="BQKC01000002">
    <property type="protein sequence ID" value="GJM56239.1"/>
    <property type="molecule type" value="Genomic_DNA"/>
</dbReference>
<evidence type="ECO:0000256" key="2">
    <source>
        <dbReference type="ARBA" id="ARBA00022679"/>
    </source>
</evidence>
<dbReference type="GO" id="GO:0006298">
    <property type="term" value="P:mismatch repair"/>
    <property type="evidence" value="ECO:0007669"/>
    <property type="project" value="TreeGrafter"/>
</dbReference>
<evidence type="ECO:0000313" key="5">
    <source>
        <dbReference type="Proteomes" id="UP001055025"/>
    </source>
</evidence>
<dbReference type="Pfam" id="PF02086">
    <property type="entry name" value="MethyltransfD12"/>
    <property type="match status" value="1"/>
</dbReference>
<keyword evidence="5" id="KW-1185">Reference proteome</keyword>
<accession>A0AAV5B486</accession>
<dbReference type="InterPro" id="IPR029063">
    <property type="entry name" value="SAM-dependent_MTases_sf"/>
</dbReference>
<dbReference type="AlphaFoldDB" id="A0AAV5B486"/>
<evidence type="ECO:0000256" key="1">
    <source>
        <dbReference type="ARBA" id="ARBA00022603"/>
    </source>
</evidence>
<gene>
    <name evidence="4" type="ORF">ATOP_18940</name>
</gene>
<keyword evidence="2" id="KW-0808">Transferase</keyword>
<name>A0AAV5B486_9ACTN</name>
<dbReference type="GO" id="GO:0009007">
    <property type="term" value="F:site-specific DNA-methyltransferase (adenine-specific) activity"/>
    <property type="evidence" value="ECO:0007669"/>
    <property type="project" value="UniProtKB-EC"/>
</dbReference>
<dbReference type="GO" id="GO:0009307">
    <property type="term" value="P:DNA restriction-modification system"/>
    <property type="evidence" value="ECO:0007669"/>
    <property type="project" value="InterPro"/>
</dbReference>
<evidence type="ECO:0000256" key="3">
    <source>
        <dbReference type="ARBA" id="ARBA00022691"/>
    </source>
</evidence>
<dbReference type="RefSeq" id="WP_265591113.1">
    <property type="nucleotide sequence ID" value="NZ_BQKC01000002.1"/>
</dbReference>
<sequence length="291" mass="31396">MPVTKTPLRYPDGKSRLFPLMARLLAANGLTGGTWAEPFCGGAGLSMALLLEGCVSRVVLADADPAVAAFWQAVRERPEDLCAFIGRVDLDLVTWRRCHDLWAGAAEPSFGLACACLFLSRTNRAGILGARPMGGMGQTGPWALSDRFNRQDLEAKVRSIAALADRIEVRWCDAIDFMAKVAPTLGPDAVCYLDPPYVAAGPGLYRRSLSEGDHRALAEALGRHRGPWALSYDACPLVDELYGPYGPMSFPATYTAQRKRAVEERLVLAGGLRAFKDGLGKAFVEDAVAPL</sequence>
<dbReference type="Proteomes" id="UP001055025">
    <property type="component" value="Unassembled WGS sequence"/>
</dbReference>
<keyword evidence="3" id="KW-0949">S-adenosyl-L-methionine</keyword>
<proteinExistence type="predicted"/>
<organism evidence="4 5">
    <name type="scientific">Granulimonas faecalis</name>
    <dbReference type="NCBI Taxonomy" id="2894155"/>
    <lineage>
        <taxon>Bacteria</taxon>
        <taxon>Bacillati</taxon>
        <taxon>Actinomycetota</taxon>
        <taxon>Coriobacteriia</taxon>
        <taxon>Coriobacteriales</taxon>
        <taxon>Kribbibacteriaceae</taxon>
        <taxon>Granulimonas</taxon>
    </lineage>
</organism>
<protein>
    <submittedName>
        <fullName evidence="4">Methylase</fullName>
    </submittedName>
</protein>
<dbReference type="SUPFAM" id="SSF53335">
    <property type="entry name" value="S-adenosyl-L-methionine-dependent methyltransferases"/>
    <property type="match status" value="1"/>
</dbReference>
<comment type="caution">
    <text evidence="4">The sequence shown here is derived from an EMBL/GenBank/DDBJ whole genome shotgun (WGS) entry which is preliminary data.</text>
</comment>
<keyword evidence="1 4" id="KW-0489">Methyltransferase</keyword>